<evidence type="ECO:0000313" key="2">
    <source>
        <dbReference type="Proteomes" id="UP000054843"/>
    </source>
</evidence>
<keyword evidence="2" id="KW-1185">Reference proteome</keyword>
<proteinExistence type="predicted"/>
<accession>A0A0V1N8A4</accession>
<dbReference type="EMBL" id="JYDO01000004">
    <property type="protein sequence ID" value="KRZ80080.1"/>
    <property type="molecule type" value="Genomic_DNA"/>
</dbReference>
<organism evidence="1 2">
    <name type="scientific">Trichinella papuae</name>
    <dbReference type="NCBI Taxonomy" id="268474"/>
    <lineage>
        <taxon>Eukaryota</taxon>
        <taxon>Metazoa</taxon>
        <taxon>Ecdysozoa</taxon>
        <taxon>Nematoda</taxon>
        <taxon>Enoplea</taxon>
        <taxon>Dorylaimia</taxon>
        <taxon>Trichinellida</taxon>
        <taxon>Trichinellidae</taxon>
        <taxon>Trichinella</taxon>
    </lineage>
</organism>
<protein>
    <submittedName>
        <fullName evidence="1">Uncharacterized protein</fullName>
    </submittedName>
</protein>
<reference evidence="1 2" key="1">
    <citation type="submission" date="2015-01" db="EMBL/GenBank/DDBJ databases">
        <title>Evolution of Trichinella species and genotypes.</title>
        <authorList>
            <person name="Korhonen P.K."/>
            <person name="Edoardo P."/>
            <person name="Giuseppe L.R."/>
            <person name="Gasser R.B."/>
        </authorList>
    </citation>
    <scope>NUCLEOTIDE SEQUENCE [LARGE SCALE GENOMIC DNA]</scope>
    <source>
        <strain evidence="1">ISS1980</strain>
    </source>
</reference>
<sequence length="75" mass="8912">CISRDQHKLIHKRRCFTLKRTNHFLFKSNLTTKTTTLVNRSKRNIGKIKDKILFQCCNAENRPAKSEKYFDANKN</sequence>
<gene>
    <name evidence="1" type="ORF">T10_13377</name>
</gene>
<comment type="caution">
    <text evidence="1">The sequence shown here is derived from an EMBL/GenBank/DDBJ whole genome shotgun (WGS) entry which is preliminary data.</text>
</comment>
<dbReference type="AlphaFoldDB" id="A0A0V1N8A4"/>
<evidence type="ECO:0000313" key="1">
    <source>
        <dbReference type="EMBL" id="KRZ80080.1"/>
    </source>
</evidence>
<name>A0A0V1N8A4_9BILA</name>
<feature type="non-terminal residue" evidence="1">
    <location>
        <position position="1"/>
    </location>
</feature>
<feature type="non-terminal residue" evidence="1">
    <location>
        <position position="75"/>
    </location>
</feature>
<dbReference type="Proteomes" id="UP000054843">
    <property type="component" value="Unassembled WGS sequence"/>
</dbReference>